<dbReference type="Pfam" id="PF01548">
    <property type="entry name" value="DEDD_Tnp_IS110"/>
    <property type="match status" value="1"/>
</dbReference>
<organism evidence="2 3">
    <name type="scientific">Martelella mangrovi</name>
    <dbReference type="NCBI Taxonomy" id="1397477"/>
    <lineage>
        <taxon>Bacteria</taxon>
        <taxon>Pseudomonadati</taxon>
        <taxon>Pseudomonadota</taxon>
        <taxon>Alphaproteobacteria</taxon>
        <taxon>Hyphomicrobiales</taxon>
        <taxon>Aurantimonadaceae</taxon>
        <taxon>Martelella</taxon>
    </lineage>
</organism>
<keyword evidence="3" id="KW-1185">Reference proteome</keyword>
<feature type="domain" description="Transposase IS110-like N-terminal" evidence="1">
    <location>
        <begin position="8"/>
        <end position="117"/>
    </location>
</feature>
<dbReference type="PANTHER" id="PTHR33055">
    <property type="entry name" value="TRANSPOSASE FOR INSERTION SEQUENCE ELEMENT IS1111A"/>
    <property type="match status" value="1"/>
</dbReference>
<accession>A0ABV2IBP3</accession>
<protein>
    <submittedName>
        <fullName evidence="2">Transposase</fullName>
    </submittedName>
</protein>
<evidence type="ECO:0000313" key="3">
    <source>
        <dbReference type="Proteomes" id="UP001549164"/>
    </source>
</evidence>
<evidence type="ECO:0000313" key="2">
    <source>
        <dbReference type="EMBL" id="MET3600340.1"/>
    </source>
</evidence>
<dbReference type="RefSeq" id="WP_354434295.1">
    <property type="nucleotide sequence ID" value="NZ_JBEPLY010000007.1"/>
</dbReference>
<sequence>MLQQISFVGIDVAKDRFDLFILPSGERMSVNSGEAGIARLVSRLLKLGPIKIAVEASGGYERRLALNLHEAGLVVYIVPPARVRSFARSLAQHAKTDAIDAQMIARHLETAHERLEPFR</sequence>
<reference evidence="2 3" key="1">
    <citation type="submission" date="2024-06" db="EMBL/GenBank/DDBJ databases">
        <title>Genomic Encyclopedia of Type Strains, Phase IV (KMG-IV): sequencing the most valuable type-strain genomes for metagenomic binning, comparative biology and taxonomic classification.</title>
        <authorList>
            <person name="Goeker M."/>
        </authorList>
    </citation>
    <scope>NUCLEOTIDE SEQUENCE [LARGE SCALE GENOMIC DNA]</scope>
    <source>
        <strain evidence="2 3">DSM 28102</strain>
    </source>
</reference>
<gene>
    <name evidence="2" type="ORF">ABID12_002289</name>
</gene>
<comment type="caution">
    <text evidence="2">The sequence shown here is derived from an EMBL/GenBank/DDBJ whole genome shotgun (WGS) entry which is preliminary data.</text>
</comment>
<dbReference type="InterPro" id="IPR002525">
    <property type="entry name" value="Transp_IS110-like_N"/>
</dbReference>
<dbReference type="InterPro" id="IPR047650">
    <property type="entry name" value="Transpos_IS110"/>
</dbReference>
<dbReference type="Proteomes" id="UP001549164">
    <property type="component" value="Unassembled WGS sequence"/>
</dbReference>
<name>A0ABV2IBP3_9HYPH</name>
<evidence type="ECO:0000259" key="1">
    <source>
        <dbReference type="Pfam" id="PF01548"/>
    </source>
</evidence>
<feature type="non-terminal residue" evidence="2">
    <location>
        <position position="119"/>
    </location>
</feature>
<proteinExistence type="predicted"/>
<dbReference type="PANTHER" id="PTHR33055:SF13">
    <property type="entry name" value="TRANSPOSASE"/>
    <property type="match status" value="1"/>
</dbReference>
<dbReference type="EMBL" id="JBEPLY010000007">
    <property type="protein sequence ID" value="MET3600340.1"/>
    <property type="molecule type" value="Genomic_DNA"/>
</dbReference>